<dbReference type="Gene3D" id="3.50.50.60">
    <property type="entry name" value="FAD/NAD(P)-binding domain"/>
    <property type="match status" value="1"/>
</dbReference>
<accession>A0A8J3ECG7</accession>
<dbReference type="PANTHER" id="PTHR43747:SF1">
    <property type="entry name" value="SLR1998 PROTEIN"/>
    <property type="match status" value="1"/>
</dbReference>
<sequence length="459" mass="50534">MAPPLDDTRRPDAAPAPRAAPEAEAACDVLVIGGGPAGSTAAAILAERGRRVVLLEKDRHPRFHIGESLLPLNLRLFDRLGVRDRVAAIGVYKPGARFVSDSHGGKHVEFAFANGPNPDYPYAYQVRRSEFDALLFRRAREAGAQAEEGVRVMDVTLGPRGAGHRVVARDEAGRERRWRARFLIDASGRDTFLAGRMQAKQRYPHHHSAALYGHFRGVAPFGGAAEEDGNITIHLFDEGWIWMIPLPEGVMSVGLVSTPEFFKRRRGSFEEYLLATLAGIPSVAARMSGAELLSPVTATGNYSYRSRVMRGEGWLMAGDAYAFIDPVFSSGVLLAMASAEMGAEAADAWLDDPARAEPLLRAFERKVDRAIRTFAWLIFRFHTPVMRDMFMEPRNRFRMREGLIGLLAGNVHANVNRELPVLAFKASYYLLNVLYRLGYRHRGEGLVRGVAAGSAGVGP</sequence>
<feature type="region of interest" description="Disordered" evidence="1">
    <location>
        <begin position="1"/>
        <end position="20"/>
    </location>
</feature>
<dbReference type="GO" id="GO:0071949">
    <property type="term" value="F:FAD binding"/>
    <property type="evidence" value="ECO:0007669"/>
    <property type="project" value="InterPro"/>
</dbReference>
<proteinExistence type="predicted"/>
<evidence type="ECO:0000313" key="4">
    <source>
        <dbReference type="Proteomes" id="UP000597507"/>
    </source>
</evidence>
<dbReference type="InterPro" id="IPR036188">
    <property type="entry name" value="FAD/NAD-bd_sf"/>
</dbReference>
<dbReference type="PRINTS" id="PR00420">
    <property type="entry name" value="RNGMNOXGNASE"/>
</dbReference>
<dbReference type="SUPFAM" id="SSF51905">
    <property type="entry name" value="FAD/NAD(P)-binding domain"/>
    <property type="match status" value="1"/>
</dbReference>
<protein>
    <submittedName>
        <fullName evidence="3">Hydroxylase</fullName>
    </submittedName>
</protein>
<dbReference type="Pfam" id="PF01494">
    <property type="entry name" value="FAD_binding_3"/>
    <property type="match status" value="1"/>
</dbReference>
<dbReference type="Proteomes" id="UP000597507">
    <property type="component" value="Unassembled WGS sequence"/>
</dbReference>
<evidence type="ECO:0000313" key="3">
    <source>
        <dbReference type="EMBL" id="GGG34202.1"/>
    </source>
</evidence>
<dbReference type="AlphaFoldDB" id="A0A8J3ECG7"/>
<comment type="caution">
    <text evidence="3">The sequence shown here is derived from an EMBL/GenBank/DDBJ whole genome shotgun (WGS) entry which is preliminary data.</text>
</comment>
<dbReference type="EMBL" id="BMKS01000006">
    <property type="protein sequence ID" value="GGG34202.1"/>
    <property type="molecule type" value="Genomic_DNA"/>
</dbReference>
<feature type="domain" description="FAD-binding" evidence="2">
    <location>
        <begin position="27"/>
        <end position="336"/>
    </location>
</feature>
<dbReference type="RefSeq" id="WP_188900241.1">
    <property type="nucleotide sequence ID" value="NZ_BMKS01000006.1"/>
</dbReference>
<dbReference type="PANTHER" id="PTHR43747">
    <property type="entry name" value="FAD-BINDING PROTEIN"/>
    <property type="match status" value="1"/>
</dbReference>
<dbReference type="InterPro" id="IPR002938">
    <property type="entry name" value="FAD-bd"/>
</dbReference>
<evidence type="ECO:0000259" key="2">
    <source>
        <dbReference type="Pfam" id="PF01494"/>
    </source>
</evidence>
<feature type="compositionally biased region" description="Basic and acidic residues" evidence="1">
    <location>
        <begin position="1"/>
        <end position="12"/>
    </location>
</feature>
<dbReference type="InterPro" id="IPR050816">
    <property type="entry name" value="Flavin-dep_Halogenase_NPB"/>
</dbReference>
<name>A0A8J3ECG7_9PROT</name>
<gene>
    <name evidence="3" type="ORF">GCM10010964_22670</name>
</gene>
<organism evidence="3 4">
    <name type="scientific">Caldovatus sediminis</name>
    <dbReference type="NCBI Taxonomy" id="2041189"/>
    <lineage>
        <taxon>Bacteria</taxon>
        <taxon>Pseudomonadati</taxon>
        <taxon>Pseudomonadota</taxon>
        <taxon>Alphaproteobacteria</taxon>
        <taxon>Acetobacterales</taxon>
        <taxon>Roseomonadaceae</taxon>
        <taxon>Caldovatus</taxon>
    </lineage>
</organism>
<evidence type="ECO:0000256" key="1">
    <source>
        <dbReference type="SAM" id="MobiDB-lite"/>
    </source>
</evidence>
<keyword evidence="4" id="KW-1185">Reference proteome</keyword>
<reference evidence="3 4" key="1">
    <citation type="journal article" date="2014" name="Int. J. Syst. Evol. Microbiol.">
        <title>Complete genome sequence of Corynebacterium casei LMG S-19264T (=DSM 44701T), isolated from a smear-ripened cheese.</title>
        <authorList>
            <consortium name="US DOE Joint Genome Institute (JGI-PGF)"/>
            <person name="Walter F."/>
            <person name="Albersmeier A."/>
            <person name="Kalinowski J."/>
            <person name="Ruckert C."/>
        </authorList>
    </citation>
    <scope>NUCLEOTIDE SEQUENCE [LARGE SCALE GENOMIC DNA]</scope>
    <source>
        <strain evidence="3 4">CGMCC 1.16330</strain>
    </source>
</reference>